<keyword evidence="2" id="KW-1185">Reference proteome</keyword>
<organism evidence="1 2">
    <name type="scientific">Entomophthora muscae</name>
    <dbReference type="NCBI Taxonomy" id="34485"/>
    <lineage>
        <taxon>Eukaryota</taxon>
        <taxon>Fungi</taxon>
        <taxon>Fungi incertae sedis</taxon>
        <taxon>Zoopagomycota</taxon>
        <taxon>Entomophthoromycotina</taxon>
        <taxon>Entomophthoromycetes</taxon>
        <taxon>Entomophthorales</taxon>
        <taxon>Entomophthoraceae</taxon>
        <taxon>Entomophthora</taxon>
    </lineage>
</organism>
<name>A0ACC2TH40_9FUNG</name>
<gene>
    <name evidence="1" type="primary">RIP1_3</name>
    <name evidence="1" type="ORF">DSO57_1012767</name>
</gene>
<proteinExistence type="predicted"/>
<dbReference type="EMBL" id="QTSX02002886">
    <property type="protein sequence ID" value="KAJ9073776.1"/>
    <property type="molecule type" value="Genomic_DNA"/>
</dbReference>
<dbReference type="Proteomes" id="UP001165960">
    <property type="component" value="Unassembled WGS sequence"/>
</dbReference>
<evidence type="ECO:0000313" key="1">
    <source>
        <dbReference type="EMBL" id="KAJ9073776.1"/>
    </source>
</evidence>
<protein>
    <submittedName>
        <fullName evidence="1">Ubiquinol--cytochrome-c reductase catalytic subunit rip1</fullName>
    </submittedName>
</protein>
<accession>A0ACC2TH40</accession>
<evidence type="ECO:0000313" key="2">
    <source>
        <dbReference type="Proteomes" id="UP001165960"/>
    </source>
</evidence>
<sequence>MSAKPLASRLSSSLVNATRFTSPAIGAECFKSATYVLPRKGKACLPSREWSSKQTSSPSLGLFSKTSFTAPGAIIAQQRFFSTGSLALESTKIPDFSAYRKLSGDFTNRTFTYFMVGTTGVLTAASAKITVQDFSC</sequence>
<reference evidence="1" key="1">
    <citation type="submission" date="2022-04" db="EMBL/GenBank/DDBJ databases">
        <title>Genome of the entomopathogenic fungus Entomophthora muscae.</title>
        <authorList>
            <person name="Elya C."/>
            <person name="Lovett B.R."/>
            <person name="Lee E."/>
            <person name="Macias A.M."/>
            <person name="Hajek A.E."/>
            <person name="De Bivort B.L."/>
            <person name="Kasson M.T."/>
            <person name="De Fine Licht H.H."/>
            <person name="Stajich J.E."/>
        </authorList>
    </citation>
    <scope>NUCLEOTIDE SEQUENCE</scope>
    <source>
        <strain evidence="1">Berkeley</strain>
    </source>
</reference>
<comment type="caution">
    <text evidence="1">The sequence shown here is derived from an EMBL/GenBank/DDBJ whole genome shotgun (WGS) entry which is preliminary data.</text>
</comment>